<reference evidence="2 3" key="1">
    <citation type="submission" date="2014-01" db="EMBL/GenBank/DDBJ databases">
        <title>Sulfitobacter sp. H3 (MCCC 1A00686) Genome Sequencing.</title>
        <authorList>
            <person name="Lai Q."/>
            <person name="Hong Z."/>
        </authorList>
    </citation>
    <scope>NUCLEOTIDE SEQUENCE [LARGE SCALE GENOMIC DNA]</scope>
    <source>
        <strain evidence="2 3">H3</strain>
    </source>
</reference>
<dbReference type="OrthoDB" id="1188001at2"/>
<sequence>MSGGKRHLPVEGAFNIRDLGGYQTRAGTPIPWRRFLRSDSLHRIAPQEITRLHDEGLRAVIDLRTSAEVATAPNPFAAYPDVRYLNLPLFDDLSPQSMSDAAQEGDHPLFTFYMTALETRGDAICEILTEMAQIDDGAVLFNCTAGKDRTGIIAALLLGIAGVRREQIIADYALTAEFIPDLVAEFLDISRARGGDTERYARMLESPAETLAATMDAIRAKYGTFRSYLQSIGLPEEVRLTLRARLTGTQG</sequence>
<comment type="similarity">
    <text evidence="1">Belongs to the protein-tyrosine phosphatase family.</text>
</comment>
<accession>A0A073IZP7</accession>
<dbReference type="RefSeq" id="WP_037927185.1">
    <property type="nucleotide sequence ID" value="NZ_CP054606.1"/>
</dbReference>
<dbReference type="Proteomes" id="UP000027746">
    <property type="component" value="Unassembled WGS sequence"/>
</dbReference>
<name>A0A073IZP7_9RHOB</name>
<dbReference type="Gene3D" id="3.90.190.10">
    <property type="entry name" value="Protein tyrosine phosphatase superfamily"/>
    <property type="match status" value="1"/>
</dbReference>
<evidence type="ECO:0008006" key="4">
    <source>
        <dbReference type="Google" id="ProtNLM"/>
    </source>
</evidence>
<dbReference type="AlphaFoldDB" id="A0A073IZP7"/>
<dbReference type="Pfam" id="PF13350">
    <property type="entry name" value="Y_phosphatase3"/>
    <property type="match status" value="1"/>
</dbReference>
<keyword evidence="3" id="KW-1185">Reference proteome</keyword>
<dbReference type="EMBL" id="JAMD01000007">
    <property type="protein sequence ID" value="KEJ95189.1"/>
    <property type="molecule type" value="Genomic_DNA"/>
</dbReference>
<dbReference type="PANTHER" id="PTHR31126">
    <property type="entry name" value="TYROSINE-PROTEIN PHOSPHATASE"/>
    <property type="match status" value="1"/>
</dbReference>
<proteinExistence type="inferred from homology"/>
<organism evidence="2 3">
    <name type="scientific">Pseudosulfitobacter pseudonitzschiae</name>
    <dbReference type="NCBI Taxonomy" id="1402135"/>
    <lineage>
        <taxon>Bacteria</taxon>
        <taxon>Pseudomonadati</taxon>
        <taxon>Pseudomonadota</taxon>
        <taxon>Alphaproteobacteria</taxon>
        <taxon>Rhodobacterales</taxon>
        <taxon>Roseobacteraceae</taxon>
        <taxon>Pseudosulfitobacter</taxon>
    </lineage>
</organism>
<dbReference type="SUPFAM" id="SSF52799">
    <property type="entry name" value="(Phosphotyrosine protein) phosphatases II"/>
    <property type="match status" value="1"/>
</dbReference>
<evidence type="ECO:0000313" key="3">
    <source>
        <dbReference type="Proteomes" id="UP000027746"/>
    </source>
</evidence>
<protein>
    <recommendedName>
        <fullName evidence="4">Tyrosine-protein phosphatase</fullName>
    </recommendedName>
</protein>
<dbReference type="GO" id="GO:0004721">
    <property type="term" value="F:phosphoprotein phosphatase activity"/>
    <property type="evidence" value="ECO:0007669"/>
    <property type="project" value="InterPro"/>
</dbReference>
<dbReference type="GeneID" id="68872606"/>
<gene>
    <name evidence="2" type="ORF">SUH3_21940</name>
</gene>
<evidence type="ECO:0000313" key="2">
    <source>
        <dbReference type="EMBL" id="KEJ95189.1"/>
    </source>
</evidence>
<dbReference type="InterPro" id="IPR029021">
    <property type="entry name" value="Prot-tyrosine_phosphatase-like"/>
</dbReference>
<comment type="caution">
    <text evidence="2">The sequence shown here is derived from an EMBL/GenBank/DDBJ whole genome shotgun (WGS) entry which is preliminary data.</text>
</comment>
<dbReference type="PANTHER" id="PTHR31126:SF1">
    <property type="entry name" value="TYROSINE SPECIFIC PROTEIN PHOSPHATASES DOMAIN-CONTAINING PROTEIN"/>
    <property type="match status" value="1"/>
</dbReference>
<evidence type="ECO:0000256" key="1">
    <source>
        <dbReference type="ARBA" id="ARBA00009580"/>
    </source>
</evidence>
<dbReference type="InterPro" id="IPR026893">
    <property type="entry name" value="Tyr/Ser_Pase_IphP-type"/>
</dbReference>